<dbReference type="SUPFAM" id="SSF55008">
    <property type="entry name" value="HMA, heavy metal-associated domain"/>
    <property type="match status" value="1"/>
</dbReference>
<dbReference type="InterPro" id="IPR006121">
    <property type="entry name" value="HMA_dom"/>
</dbReference>
<accession>A0ABM8Q931</accession>
<name>A0ABM8Q931_9BACT</name>
<dbReference type="RefSeq" id="WP_229933248.1">
    <property type="nucleotide sequence ID" value="NZ_CAJHOF010000014.1"/>
</dbReference>
<reference evidence="2 3" key="1">
    <citation type="submission" date="2020-11" db="EMBL/GenBank/DDBJ databases">
        <authorList>
            <person name="Peeters C."/>
        </authorList>
    </citation>
    <scope>NUCLEOTIDE SEQUENCE [LARGE SCALE GENOMIC DNA]</scope>
    <source>
        <strain evidence="2 3">LMG 7974</strain>
    </source>
</reference>
<dbReference type="Proteomes" id="UP000789803">
    <property type="component" value="Unassembled WGS sequence"/>
</dbReference>
<sequence>MRKKYEISGMCCANCASKIEESIAKIKGVNEVSISHMNGKILLDFDESKADEILTASQKAMSKIEPDMKILI</sequence>
<keyword evidence="3" id="KW-1185">Reference proteome</keyword>
<dbReference type="Pfam" id="PF00403">
    <property type="entry name" value="HMA"/>
    <property type="match status" value="1"/>
</dbReference>
<dbReference type="PROSITE" id="PS50846">
    <property type="entry name" value="HMA_2"/>
    <property type="match status" value="1"/>
</dbReference>
<evidence type="ECO:0000259" key="1">
    <source>
        <dbReference type="PROSITE" id="PS50846"/>
    </source>
</evidence>
<feature type="domain" description="HMA" evidence="1">
    <location>
        <begin position="1"/>
        <end position="65"/>
    </location>
</feature>
<gene>
    <name evidence="2" type="ORF">LMG7974_01461</name>
</gene>
<comment type="caution">
    <text evidence="2">The sequence shown here is derived from an EMBL/GenBank/DDBJ whole genome shotgun (WGS) entry which is preliminary data.</text>
</comment>
<evidence type="ECO:0000313" key="3">
    <source>
        <dbReference type="Proteomes" id="UP000789803"/>
    </source>
</evidence>
<dbReference type="EMBL" id="CAJHOF010000014">
    <property type="protein sequence ID" value="CAD7289317.1"/>
    <property type="molecule type" value="Genomic_DNA"/>
</dbReference>
<evidence type="ECO:0000313" key="2">
    <source>
        <dbReference type="EMBL" id="CAD7289317.1"/>
    </source>
</evidence>
<protein>
    <recommendedName>
        <fullName evidence="1">HMA domain-containing protein</fullName>
    </recommendedName>
</protein>
<proteinExistence type="predicted"/>
<dbReference type="CDD" id="cd00371">
    <property type="entry name" value="HMA"/>
    <property type="match status" value="1"/>
</dbReference>
<dbReference type="Gene3D" id="3.30.70.100">
    <property type="match status" value="1"/>
</dbReference>
<dbReference type="InterPro" id="IPR036163">
    <property type="entry name" value="HMA_dom_sf"/>
</dbReference>
<organism evidence="2 3">
    <name type="scientific">Campylobacter majalis</name>
    <dbReference type="NCBI Taxonomy" id="2790656"/>
    <lineage>
        <taxon>Bacteria</taxon>
        <taxon>Pseudomonadati</taxon>
        <taxon>Campylobacterota</taxon>
        <taxon>Epsilonproteobacteria</taxon>
        <taxon>Campylobacterales</taxon>
        <taxon>Campylobacteraceae</taxon>
        <taxon>Campylobacter</taxon>
    </lineage>
</organism>